<evidence type="ECO:0000259" key="6">
    <source>
        <dbReference type="SMART" id="SM00093"/>
    </source>
</evidence>
<evidence type="ECO:0000256" key="5">
    <source>
        <dbReference type="ARBA" id="ARBA00022900"/>
    </source>
</evidence>
<dbReference type="InterPro" id="IPR036186">
    <property type="entry name" value="Serpin_sf"/>
</dbReference>
<feature type="domain" description="Serpin" evidence="6">
    <location>
        <begin position="1"/>
        <end position="274"/>
    </location>
</feature>
<dbReference type="SMART" id="SM00093">
    <property type="entry name" value="SERPIN"/>
    <property type="match status" value="1"/>
</dbReference>
<dbReference type="AlphaFoldDB" id="A0A3P9KCC6"/>
<dbReference type="InterPro" id="IPR042185">
    <property type="entry name" value="Serpin_sf_2"/>
</dbReference>
<evidence type="ECO:0000256" key="2">
    <source>
        <dbReference type="ARBA" id="ARBA00006426"/>
    </source>
</evidence>
<dbReference type="GO" id="GO:0004867">
    <property type="term" value="F:serine-type endopeptidase inhibitor activity"/>
    <property type="evidence" value="ECO:0007669"/>
    <property type="project" value="UniProtKB-KW"/>
</dbReference>
<dbReference type="GO" id="GO:0005615">
    <property type="term" value="C:extracellular space"/>
    <property type="evidence" value="ECO:0007669"/>
    <property type="project" value="InterPro"/>
</dbReference>
<dbReference type="PANTHER" id="PTHR11461">
    <property type="entry name" value="SERINE PROTEASE INHIBITOR, SERPIN"/>
    <property type="match status" value="1"/>
</dbReference>
<proteinExistence type="inferred from homology"/>
<dbReference type="Ensembl" id="ENSORLT00020005415.1">
    <property type="protein sequence ID" value="ENSORLP00020005953.1"/>
    <property type="gene ID" value="ENSORLG00020006797.1"/>
</dbReference>
<evidence type="ECO:0000313" key="7">
    <source>
        <dbReference type="Ensembl" id="ENSORLP00020005953.1"/>
    </source>
</evidence>
<dbReference type="Pfam" id="PF00079">
    <property type="entry name" value="Serpin"/>
    <property type="match status" value="1"/>
</dbReference>
<reference evidence="7" key="4">
    <citation type="submission" date="2025-09" db="UniProtKB">
        <authorList>
            <consortium name="Ensembl"/>
        </authorList>
    </citation>
    <scope>IDENTIFICATION</scope>
    <source>
        <strain evidence="7">HNI</strain>
    </source>
</reference>
<dbReference type="Gene3D" id="3.30.497.10">
    <property type="entry name" value="Antithrombin, subunit I, domain 2"/>
    <property type="match status" value="1"/>
</dbReference>
<evidence type="ECO:0000256" key="3">
    <source>
        <dbReference type="ARBA" id="ARBA00022490"/>
    </source>
</evidence>
<organism evidence="7 8">
    <name type="scientific">Oryzias latipes</name>
    <name type="common">Japanese rice fish</name>
    <name type="synonym">Japanese killifish</name>
    <dbReference type="NCBI Taxonomy" id="8090"/>
    <lineage>
        <taxon>Eukaryota</taxon>
        <taxon>Metazoa</taxon>
        <taxon>Chordata</taxon>
        <taxon>Craniata</taxon>
        <taxon>Vertebrata</taxon>
        <taxon>Euteleostomi</taxon>
        <taxon>Actinopterygii</taxon>
        <taxon>Neopterygii</taxon>
        <taxon>Teleostei</taxon>
        <taxon>Neoteleostei</taxon>
        <taxon>Acanthomorphata</taxon>
        <taxon>Ovalentaria</taxon>
        <taxon>Atherinomorphae</taxon>
        <taxon>Beloniformes</taxon>
        <taxon>Adrianichthyidae</taxon>
        <taxon>Oryziinae</taxon>
        <taxon>Oryzias</taxon>
    </lineage>
</organism>
<keyword evidence="3" id="KW-0963">Cytoplasm</keyword>
<dbReference type="InterPro" id="IPR023796">
    <property type="entry name" value="Serpin_dom"/>
</dbReference>
<dbReference type="Proteomes" id="UP000265180">
    <property type="component" value="Chromosome 20"/>
</dbReference>
<dbReference type="Gene3D" id="2.30.39.10">
    <property type="entry name" value="Alpha-1-antitrypsin, domain 1"/>
    <property type="match status" value="1"/>
</dbReference>
<keyword evidence="5" id="KW-0722">Serine protease inhibitor</keyword>
<comment type="similarity">
    <text evidence="2">Belongs to the serpin family. Ov-serpin subfamily.</text>
</comment>
<comment type="subcellular location">
    <subcellularLocation>
        <location evidence="1">Cytoplasm</location>
    </subcellularLocation>
</comment>
<keyword evidence="4" id="KW-0646">Protease inhibitor</keyword>
<dbReference type="InterPro" id="IPR000215">
    <property type="entry name" value="Serpin_fam"/>
</dbReference>
<name>A0A3P9KCC6_ORYLA</name>
<dbReference type="FunFam" id="2.30.39.10:FF:000001">
    <property type="entry name" value="Serpin family B member 2"/>
    <property type="match status" value="1"/>
</dbReference>
<dbReference type="GO" id="GO:0005737">
    <property type="term" value="C:cytoplasm"/>
    <property type="evidence" value="ECO:0007669"/>
    <property type="project" value="UniProtKB-SubCell"/>
</dbReference>
<dbReference type="PANTHER" id="PTHR11461:SF204">
    <property type="entry name" value="SERPIN B6"/>
    <property type="match status" value="1"/>
</dbReference>
<dbReference type="SUPFAM" id="SSF56574">
    <property type="entry name" value="Serpins"/>
    <property type="match status" value="1"/>
</dbReference>
<reference evidence="7" key="3">
    <citation type="submission" date="2025-08" db="UniProtKB">
        <authorList>
            <consortium name="Ensembl"/>
        </authorList>
    </citation>
    <scope>IDENTIFICATION</scope>
    <source>
        <strain evidence="7">HNI</strain>
    </source>
</reference>
<dbReference type="InterPro" id="IPR042178">
    <property type="entry name" value="Serpin_sf_1"/>
</dbReference>
<reference key="1">
    <citation type="journal article" date="2007" name="Nature">
        <title>The medaka draft genome and insights into vertebrate genome evolution.</title>
        <authorList>
            <person name="Kasahara M."/>
            <person name="Naruse K."/>
            <person name="Sasaki S."/>
            <person name="Nakatani Y."/>
            <person name="Qu W."/>
            <person name="Ahsan B."/>
            <person name="Yamada T."/>
            <person name="Nagayasu Y."/>
            <person name="Doi K."/>
            <person name="Kasai Y."/>
            <person name="Jindo T."/>
            <person name="Kobayashi D."/>
            <person name="Shimada A."/>
            <person name="Toyoda A."/>
            <person name="Kuroki Y."/>
            <person name="Fujiyama A."/>
            <person name="Sasaki T."/>
            <person name="Shimizu A."/>
            <person name="Asakawa S."/>
            <person name="Shimizu N."/>
            <person name="Hashimoto S."/>
            <person name="Yang J."/>
            <person name="Lee Y."/>
            <person name="Matsushima K."/>
            <person name="Sugano S."/>
            <person name="Sakaizumi M."/>
            <person name="Narita T."/>
            <person name="Ohishi K."/>
            <person name="Haga S."/>
            <person name="Ohta F."/>
            <person name="Nomoto H."/>
            <person name="Nogata K."/>
            <person name="Morishita T."/>
            <person name="Endo T."/>
            <person name="Shin-I T."/>
            <person name="Takeda H."/>
            <person name="Morishita S."/>
            <person name="Kohara Y."/>
        </authorList>
    </citation>
    <scope>NUCLEOTIDE SEQUENCE [LARGE SCALE GENOMIC DNA]</scope>
    <source>
        <strain>Hd-rR</strain>
    </source>
</reference>
<evidence type="ECO:0000313" key="8">
    <source>
        <dbReference type="Proteomes" id="UP000265180"/>
    </source>
</evidence>
<evidence type="ECO:0000256" key="1">
    <source>
        <dbReference type="ARBA" id="ARBA00004496"/>
    </source>
</evidence>
<accession>A0A3P9KCC6</accession>
<reference evidence="7 8" key="2">
    <citation type="submission" date="2017-04" db="EMBL/GenBank/DDBJ databases">
        <title>CpG methylation of centromeres and impact of large insertions on vertebrate speciation.</title>
        <authorList>
            <person name="Ichikawa K."/>
            <person name="Yoshimura J."/>
            <person name="Morishita S."/>
        </authorList>
    </citation>
    <scope>NUCLEOTIDE SEQUENCE</scope>
    <source>
        <strain evidence="7 8">HNI</strain>
    </source>
</reference>
<protein>
    <recommendedName>
        <fullName evidence="6">Serpin domain-containing protein</fullName>
    </recommendedName>
</protein>
<sequence>MCFQEFLKQTSSCYNAELESVDFRNKYEEARIKINSWVEKQTQDKIKDLVEEGILNNITTLVLVNAIYFKGTWEQQILKSWSEKKDKKPVMMMRQDAKFPYVEIPEIDCQILEMPYEGKELNMLIFLPREILDDSTGLERLEKLLTYEKFMEWTSPEKMDLTKVDVCLPRFQMEEKHNLKKVLTRMGMVDAFDDRKCNFSGMSGTQDLFLFEATHKSVVEMNEEGIEVAAATEASFCYLRTTAKQYFTADHPFLFFNCHNLNRNILFTGRFCSPCVRIS</sequence>
<evidence type="ECO:0000256" key="4">
    <source>
        <dbReference type="ARBA" id="ARBA00022690"/>
    </source>
</evidence>